<comment type="caution">
    <text evidence="2">The sequence shown here is derived from an EMBL/GenBank/DDBJ whole genome shotgun (WGS) entry which is preliminary data.</text>
</comment>
<proteinExistence type="predicted"/>
<accession>A0A0F8YGL6</accession>
<feature type="region of interest" description="Disordered" evidence="1">
    <location>
        <begin position="32"/>
        <end position="62"/>
    </location>
</feature>
<gene>
    <name evidence="2" type="ORF">LCGC14_2821760</name>
</gene>
<dbReference type="EMBL" id="LAZR01053501">
    <property type="protein sequence ID" value="KKK80613.1"/>
    <property type="molecule type" value="Genomic_DNA"/>
</dbReference>
<feature type="compositionally biased region" description="Basic and acidic residues" evidence="1">
    <location>
        <begin position="32"/>
        <end position="55"/>
    </location>
</feature>
<feature type="non-terminal residue" evidence="2">
    <location>
        <position position="1"/>
    </location>
</feature>
<organism evidence="2">
    <name type="scientific">marine sediment metagenome</name>
    <dbReference type="NCBI Taxonomy" id="412755"/>
    <lineage>
        <taxon>unclassified sequences</taxon>
        <taxon>metagenomes</taxon>
        <taxon>ecological metagenomes</taxon>
    </lineage>
</organism>
<name>A0A0F8YGL6_9ZZZZ</name>
<sequence>GDPTAPSDGFNTGLVQLLGTPGPVDVAAAERDRALSEEAKTDEPAEKGELDRLVDELDEMDL</sequence>
<protein>
    <submittedName>
        <fullName evidence="2">Uncharacterized protein</fullName>
    </submittedName>
</protein>
<reference evidence="2" key="1">
    <citation type="journal article" date="2015" name="Nature">
        <title>Complex archaea that bridge the gap between prokaryotes and eukaryotes.</title>
        <authorList>
            <person name="Spang A."/>
            <person name="Saw J.H."/>
            <person name="Jorgensen S.L."/>
            <person name="Zaremba-Niedzwiedzka K."/>
            <person name="Martijn J."/>
            <person name="Lind A.E."/>
            <person name="van Eijk R."/>
            <person name="Schleper C."/>
            <person name="Guy L."/>
            <person name="Ettema T.J."/>
        </authorList>
    </citation>
    <scope>NUCLEOTIDE SEQUENCE</scope>
</reference>
<evidence type="ECO:0000313" key="2">
    <source>
        <dbReference type="EMBL" id="KKK80613.1"/>
    </source>
</evidence>
<evidence type="ECO:0000256" key="1">
    <source>
        <dbReference type="SAM" id="MobiDB-lite"/>
    </source>
</evidence>
<dbReference type="AlphaFoldDB" id="A0A0F8YGL6"/>